<feature type="domain" description="Cysteine-rich" evidence="1">
    <location>
        <begin position="12"/>
        <end position="92"/>
    </location>
</feature>
<accession>A0A917I4F6</accession>
<keyword evidence="3" id="KW-1185">Reference proteome</keyword>
<dbReference type="Proteomes" id="UP000603912">
    <property type="component" value="Unassembled WGS sequence"/>
</dbReference>
<protein>
    <recommendedName>
        <fullName evidence="1">Cysteine-rich domain-containing protein</fullName>
    </recommendedName>
</protein>
<dbReference type="InterPro" id="IPR004017">
    <property type="entry name" value="Cys_rich_dom"/>
</dbReference>
<evidence type="ECO:0000259" key="1">
    <source>
        <dbReference type="Pfam" id="PF02754"/>
    </source>
</evidence>
<name>A0A917I4F6_9HYPH</name>
<evidence type="ECO:0000313" key="3">
    <source>
        <dbReference type="Proteomes" id="UP000603912"/>
    </source>
</evidence>
<dbReference type="EMBL" id="BMES01000001">
    <property type="protein sequence ID" value="GGH11525.1"/>
    <property type="molecule type" value="Genomic_DNA"/>
</dbReference>
<gene>
    <name evidence="2" type="ORF">GCM10007036_08640</name>
</gene>
<dbReference type="GO" id="GO:0005829">
    <property type="term" value="C:cytosol"/>
    <property type="evidence" value="ECO:0007669"/>
    <property type="project" value="TreeGrafter"/>
</dbReference>
<dbReference type="Pfam" id="PF02754">
    <property type="entry name" value="CCG"/>
    <property type="match status" value="2"/>
</dbReference>
<proteinExistence type="predicted"/>
<sequence>MPLTARPQRPRVGLFVTCLVDLMRPSVGFAAVKLLEDAGCVVEVPRQTCCGQPAFNSGDRDTARALAEQAIAAFSSFDYVVAPSGSCAGQIKAHYPELFAGDPNIARKADALAAKTYELVSFLVDVMGVTEVEARFDGTVTYHDSCSGLRELNVKRQPRQLLATVKGLTLTEMKENEVCCGFGGTFAVKYGEISNSIVEKKTEAISASGAHTVLAGDLGCLMNMAGKLSREGKPIAVRHVAEVLAGMTDEPPIGAPDQRER</sequence>
<reference evidence="2" key="2">
    <citation type="submission" date="2020-09" db="EMBL/GenBank/DDBJ databases">
        <authorList>
            <person name="Sun Q."/>
            <person name="Zhou Y."/>
        </authorList>
    </citation>
    <scope>NUCLEOTIDE SEQUENCE</scope>
    <source>
        <strain evidence="2">CGMCC 1.12214</strain>
    </source>
</reference>
<reference evidence="2" key="1">
    <citation type="journal article" date="2014" name="Int. J. Syst. Evol. Microbiol.">
        <title>Complete genome sequence of Corynebacterium casei LMG S-19264T (=DSM 44701T), isolated from a smear-ripened cheese.</title>
        <authorList>
            <consortium name="US DOE Joint Genome Institute (JGI-PGF)"/>
            <person name="Walter F."/>
            <person name="Albersmeier A."/>
            <person name="Kalinowski J."/>
            <person name="Ruckert C."/>
        </authorList>
    </citation>
    <scope>NUCLEOTIDE SEQUENCE</scope>
    <source>
        <strain evidence="2">CGMCC 1.12214</strain>
    </source>
</reference>
<dbReference type="AlphaFoldDB" id="A0A917I4F6"/>
<dbReference type="GO" id="GO:0016491">
    <property type="term" value="F:oxidoreductase activity"/>
    <property type="evidence" value="ECO:0007669"/>
    <property type="project" value="UniProtKB-ARBA"/>
</dbReference>
<evidence type="ECO:0000313" key="2">
    <source>
        <dbReference type="EMBL" id="GGH11525.1"/>
    </source>
</evidence>
<dbReference type="PANTHER" id="PTHR30296">
    <property type="entry name" value="UNCHARACTERIZED PROTEIN YKGE"/>
    <property type="match status" value="1"/>
</dbReference>
<organism evidence="2 3">
    <name type="scientific">Alsobacter metallidurans</name>
    <dbReference type="NCBI Taxonomy" id="340221"/>
    <lineage>
        <taxon>Bacteria</taxon>
        <taxon>Pseudomonadati</taxon>
        <taxon>Pseudomonadota</taxon>
        <taxon>Alphaproteobacteria</taxon>
        <taxon>Hyphomicrobiales</taxon>
        <taxon>Alsobacteraceae</taxon>
        <taxon>Alsobacter</taxon>
    </lineage>
</organism>
<dbReference type="PANTHER" id="PTHR30296:SF0">
    <property type="entry name" value="LACTATE UTILIZATION PROTEIN A"/>
    <property type="match status" value="1"/>
</dbReference>
<feature type="domain" description="Cysteine-rich" evidence="1">
    <location>
        <begin position="140"/>
        <end position="224"/>
    </location>
</feature>
<comment type="caution">
    <text evidence="2">The sequence shown here is derived from an EMBL/GenBank/DDBJ whole genome shotgun (WGS) entry which is preliminary data.</text>
</comment>